<dbReference type="Proteomes" id="UP000001292">
    <property type="component" value="Unassembled WGS sequence"/>
</dbReference>
<reference evidence="1 2" key="1">
    <citation type="journal article" date="2007" name="Nature">
        <title>Evolution of genes and genomes on the Drosophila phylogeny.</title>
        <authorList>
            <consortium name="Drosophila 12 Genomes Consortium"/>
            <person name="Clark A.G."/>
            <person name="Eisen M.B."/>
            <person name="Smith D.R."/>
            <person name="Bergman C.M."/>
            <person name="Oliver B."/>
            <person name="Markow T.A."/>
            <person name="Kaufman T.C."/>
            <person name="Kellis M."/>
            <person name="Gelbart W."/>
            <person name="Iyer V.N."/>
            <person name="Pollard D.A."/>
            <person name="Sackton T.B."/>
            <person name="Larracuente A.M."/>
            <person name="Singh N.D."/>
            <person name="Abad J.P."/>
            <person name="Abt D.N."/>
            <person name="Adryan B."/>
            <person name="Aguade M."/>
            <person name="Akashi H."/>
            <person name="Anderson W.W."/>
            <person name="Aquadro C.F."/>
            <person name="Ardell D.H."/>
            <person name="Arguello R."/>
            <person name="Artieri C.G."/>
            <person name="Barbash D.A."/>
            <person name="Barker D."/>
            <person name="Barsanti P."/>
            <person name="Batterham P."/>
            <person name="Batzoglou S."/>
            <person name="Begun D."/>
            <person name="Bhutkar A."/>
            <person name="Blanco E."/>
            <person name="Bosak S.A."/>
            <person name="Bradley R.K."/>
            <person name="Brand A.D."/>
            <person name="Brent M.R."/>
            <person name="Brooks A.N."/>
            <person name="Brown R.H."/>
            <person name="Butlin R.K."/>
            <person name="Caggese C."/>
            <person name="Calvi B.R."/>
            <person name="Bernardo de Carvalho A."/>
            <person name="Caspi A."/>
            <person name="Castrezana S."/>
            <person name="Celniker S.E."/>
            <person name="Chang J.L."/>
            <person name="Chapple C."/>
            <person name="Chatterji S."/>
            <person name="Chinwalla A."/>
            <person name="Civetta A."/>
            <person name="Clifton S.W."/>
            <person name="Comeron J.M."/>
            <person name="Costello J.C."/>
            <person name="Coyne J.A."/>
            <person name="Daub J."/>
            <person name="David R.G."/>
            <person name="Delcher A.L."/>
            <person name="Delehaunty K."/>
            <person name="Do C.B."/>
            <person name="Ebling H."/>
            <person name="Edwards K."/>
            <person name="Eickbush T."/>
            <person name="Evans J.D."/>
            <person name="Filipski A."/>
            <person name="Findeiss S."/>
            <person name="Freyhult E."/>
            <person name="Fulton L."/>
            <person name="Fulton R."/>
            <person name="Garcia A.C."/>
            <person name="Gardiner A."/>
            <person name="Garfield D.A."/>
            <person name="Garvin B.E."/>
            <person name="Gibson G."/>
            <person name="Gilbert D."/>
            <person name="Gnerre S."/>
            <person name="Godfrey J."/>
            <person name="Good R."/>
            <person name="Gotea V."/>
            <person name="Gravely B."/>
            <person name="Greenberg A.J."/>
            <person name="Griffiths-Jones S."/>
            <person name="Gross S."/>
            <person name="Guigo R."/>
            <person name="Gustafson E.A."/>
            <person name="Haerty W."/>
            <person name="Hahn M.W."/>
            <person name="Halligan D.L."/>
            <person name="Halpern A.L."/>
            <person name="Halter G.M."/>
            <person name="Han M.V."/>
            <person name="Heger A."/>
            <person name="Hillier L."/>
            <person name="Hinrichs A.S."/>
            <person name="Holmes I."/>
            <person name="Hoskins R.A."/>
            <person name="Hubisz M.J."/>
            <person name="Hultmark D."/>
            <person name="Huntley M.A."/>
            <person name="Jaffe D.B."/>
            <person name="Jagadeeshan S."/>
            <person name="Jeck W.R."/>
            <person name="Johnson J."/>
            <person name="Jones C.D."/>
            <person name="Jordan W.C."/>
            <person name="Karpen G.H."/>
            <person name="Kataoka E."/>
            <person name="Keightley P.D."/>
            <person name="Kheradpour P."/>
            <person name="Kirkness E.F."/>
            <person name="Koerich L.B."/>
            <person name="Kristiansen K."/>
            <person name="Kudrna D."/>
            <person name="Kulathinal R.J."/>
            <person name="Kumar S."/>
            <person name="Kwok R."/>
            <person name="Lander E."/>
            <person name="Langley C.H."/>
            <person name="Lapoint R."/>
            <person name="Lazzaro B.P."/>
            <person name="Lee S.J."/>
            <person name="Levesque L."/>
            <person name="Li R."/>
            <person name="Lin C.F."/>
            <person name="Lin M.F."/>
            <person name="Lindblad-Toh K."/>
            <person name="Llopart A."/>
            <person name="Long M."/>
            <person name="Low L."/>
            <person name="Lozovsky E."/>
            <person name="Lu J."/>
            <person name="Luo M."/>
            <person name="Machado C.A."/>
            <person name="Makalowski W."/>
            <person name="Marzo M."/>
            <person name="Matsuda M."/>
            <person name="Matzkin L."/>
            <person name="McAllister B."/>
            <person name="McBride C.S."/>
            <person name="McKernan B."/>
            <person name="McKernan K."/>
            <person name="Mendez-Lago M."/>
            <person name="Minx P."/>
            <person name="Mollenhauer M.U."/>
            <person name="Montooth K."/>
            <person name="Mount S.M."/>
            <person name="Mu X."/>
            <person name="Myers E."/>
            <person name="Negre B."/>
            <person name="Newfeld S."/>
            <person name="Nielsen R."/>
            <person name="Noor M.A."/>
            <person name="O'Grady P."/>
            <person name="Pachter L."/>
            <person name="Papaceit M."/>
            <person name="Parisi M.J."/>
            <person name="Parisi M."/>
            <person name="Parts L."/>
            <person name="Pedersen J.S."/>
            <person name="Pesole G."/>
            <person name="Phillippy A.M."/>
            <person name="Ponting C.P."/>
            <person name="Pop M."/>
            <person name="Porcelli D."/>
            <person name="Powell J.R."/>
            <person name="Prohaska S."/>
            <person name="Pruitt K."/>
            <person name="Puig M."/>
            <person name="Quesneville H."/>
            <person name="Ram K.R."/>
            <person name="Rand D."/>
            <person name="Rasmussen M.D."/>
            <person name="Reed L.K."/>
            <person name="Reenan R."/>
            <person name="Reily A."/>
            <person name="Remington K.A."/>
            <person name="Rieger T.T."/>
            <person name="Ritchie M.G."/>
            <person name="Robin C."/>
            <person name="Rogers Y.H."/>
            <person name="Rohde C."/>
            <person name="Rozas J."/>
            <person name="Rubenfield M.J."/>
            <person name="Ruiz A."/>
            <person name="Russo S."/>
            <person name="Salzberg S.L."/>
            <person name="Sanchez-Gracia A."/>
            <person name="Saranga D.J."/>
            <person name="Sato H."/>
            <person name="Schaeffer S.W."/>
            <person name="Schatz M.C."/>
            <person name="Schlenke T."/>
            <person name="Schwartz R."/>
            <person name="Segarra C."/>
            <person name="Singh R.S."/>
            <person name="Sirot L."/>
            <person name="Sirota M."/>
            <person name="Sisneros N.B."/>
            <person name="Smith C.D."/>
            <person name="Smith T.F."/>
            <person name="Spieth J."/>
            <person name="Stage D.E."/>
            <person name="Stark A."/>
            <person name="Stephan W."/>
            <person name="Strausberg R.L."/>
            <person name="Strempel S."/>
            <person name="Sturgill D."/>
            <person name="Sutton G."/>
            <person name="Sutton G.G."/>
            <person name="Tao W."/>
            <person name="Teichmann S."/>
            <person name="Tobari Y.N."/>
            <person name="Tomimura Y."/>
            <person name="Tsolas J.M."/>
            <person name="Valente V.L."/>
            <person name="Venter E."/>
            <person name="Venter J.C."/>
            <person name="Vicario S."/>
            <person name="Vieira F.G."/>
            <person name="Vilella A.J."/>
            <person name="Villasante A."/>
            <person name="Walenz B."/>
            <person name="Wang J."/>
            <person name="Wasserman M."/>
            <person name="Watts T."/>
            <person name="Wilson D."/>
            <person name="Wilson R.K."/>
            <person name="Wing R.A."/>
            <person name="Wolfner M.F."/>
            <person name="Wong A."/>
            <person name="Wong G.K."/>
            <person name="Wu C.I."/>
            <person name="Wu G."/>
            <person name="Yamamoto D."/>
            <person name="Yang H.P."/>
            <person name="Yang S.P."/>
            <person name="Yorke J.A."/>
            <person name="Yoshida K."/>
            <person name="Zdobnov E."/>
            <person name="Zhang P."/>
            <person name="Zhang Y."/>
            <person name="Zimin A.V."/>
            <person name="Baldwin J."/>
            <person name="Abdouelleil A."/>
            <person name="Abdulkadir J."/>
            <person name="Abebe A."/>
            <person name="Abera B."/>
            <person name="Abreu J."/>
            <person name="Acer S.C."/>
            <person name="Aftuck L."/>
            <person name="Alexander A."/>
            <person name="An P."/>
            <person name="Anderson E."/>
            <person name="Anderson S."/>
            <person name="Arachi H."/>
            <person name="Azer M."/>
            <person name="Bachantsang P."/>
            <person name="Barry A."/>
            <person name="Bayul T."/>
            <person name="Berlin A."/>
            <person name="Bessette D."/>
            <person name="Bloom T."/>
            <person name="Blye J."/>
            <person name="Boguslavskiy L."/>
            <person name="Bonnet C."/>
            <person name="Boukhgalter B."/>
            <person name="Bourzgui I."/>
            <person name="Brown A."/>
            <person name="Cahill P."/>
            <person name="Channer S."/>
            <person name="Cheshatsang Y."/>
            <person name="Chuda L."/>
            <person name="Citroen M."/>
            <person name="Collymore A."/>
            <person name="Cooke P."/>
            <person name="Costello M."/>
            <person name="D'Aco K."/>
            <person name="Daza R."/>
            <person name="De Haan G."/>
            <person name="DeGray S."/>
            <person name="DeMaso C."/>
            <person name="Dhargay N."/>
            <person name="Dooley K."/>
            <person name="Dooley E."/>
            <person name="Doricent M."/>
            <person name="Dorje P."/>
            <person name="Dorjee K."/>
            <person name="Dupes A."/>
            <person name="Elong R."/>
            <person name="Falk J."/>
            <person name="Farina A."/>
            <person name="Faro S."/>
            <person name="Ferguson D."/>
            <person name="Fisher S."/>
            <person name="Foley C.D."/>
            <person name="Franke A."/>
            <person name="Friedrich D."/>
            <person name="Gadbois L."/>
            <person name="Gearin G."/>
            <person name="Gearin C.R."/>
            <person name="Giannoukos G."/>
            <person name="Goode T."/>
            <person name="Graham J."/>
            <person name="Grandbois E."/>
            <person name="Grewal S."/>
            <person name="Gyaltsen K."/>
            <person name="Hafez N."/>
            <person name="Hagos B."/>
            <person name="Hall J."/>
            <person name="Henson C."/>
            <person name="Hollinger A."/>
            <person name="Honan T."/>
            <person name="Huard M.D."/>
            <person name="Hughes L."/>
            <person name="Hurhula B."/>
            <person name="Husby M.E."/>
            <person name="Kamat A."/>
            <person name="Kanga B."/>
            <person name="Kashin S."/>
            <person name="Khazanovich D."/>
            <person name="Kisner P."/>
            <person name="Lance K."/>
            <person name="Lara M."/>
            <person name="Lee W."/>
            <person name="Lennon N."/>
            <person name="Letendre F."/>
            <person name="LeVine R."/>
            <person name="Lipovsky A."/>
            <person name="Liu X."/>
            <person name="Liu J."/>
            <person name="Liu S."/>
            <person name="Lokyitsang T."/>
            <person name="Lokyitsang Y."/>
            <person name="Lubonja R."/>
            <person name="Lui A."/>
            <person name="MacDonald P."/>
            <person name="Magnisalis V."/>
            <person name="Maru K."/>
            <person name="Matthews C."/>
            <person name="McCusker W."/>
            <person name="McDonough S."/>
            <person name="Mehta T."/>
            <person name="Meldrim J."/>
            <person name="Meneus L."/>
            <person name="Mihai O."/>
            <person name="Mihalev A."/>
            <person name="Mihova T."/>
            <person name="Mittelman R."/>
            <person name="Mlenga V."/>
            <person name="Montmayeur A."/>
            <person name="Mulrain L."/>
            <person name="Navidi A."/>
            <person name="Naylor J."/>
            <person name="Negash T."/>
            <person name="Nguyen T."/>
            <person name="Nguyen N."/>
            <person name="Nicol R."/>
            <person name="Norbu C."/>
            <person name="Norbu N."/>
            <person name="Novod N."/>
            <person name="O'Neill B."/>
            <person name="Osman S."/>
            <person name="Markiewicz E."/>
            <person name="Oyono O.L."/>
            <person name="Patti C."/>
            <person name="Phunkhang P."/>
            <person name="Pierre F."/>
            <person name="Priest M."/>
            <person name="Raghuraman S."/>
            <person name="Rege F."/>
            <person name="Reyes R."/>
            <person name="Rise C."/>
            <person name="Rogov P."/>
            <person name="Ross K."/>
            <person name="Ryan E."/>
            <person name="Settipalli S."/>
            <person name="Shea T."/>
            <person name="Sherpa N."/>
            <person name="Shi L."/>
            <person name="Shih D."/>
            <person name="Sparrow T."/>
            <person name="Spaulding J."/>
            <person name="Stalker J."/>
            <person name="Stange-Thomann N."/>
            <person name="Stavropoulos S."/>
            <person name="Stone C."/>
            <person name="Strader C."/>
            <person name="Tesfaye S."/>
            <person name="Thomson T."/>
            <person name="Thoulutsang Y."/>
            <person name="Thoulutsang D."/>
            <person name="Topham K."/>
            <person name="Topping I."/>
            <person name="Tsamla T."/>
            <person name="Vassiliev H."/>
            <person name="Vo A."/>
            <person name="Wangchuk T."/>
            <person name="Wangdi T."/>
            <person name="Weiand M."/>
            <person name="Wilkinson J."/>
            <person name="Wilson A."/>
            <person name="Yadav S."/>
            <person name="Young G."/>
            <person name="Yu Q."/>
            <person name="Zembek L."/>
            <person name="Zhong D."/>
            <person name="Zimmer A."/>
            <person name="Zwirko Z."/>
            <person name="Jaffe D.B."/>
            <person name="Alvarez P."/>
            <person name="Brockman W."/>
            <person name="Butler J."/>
            <person name="Chin C."/>
            <person name="Gnerre S."/>
            <person name="Grabherr M."/>
            <person name="Kleber M."/>
            <person name="Mauceli E."/>
            <person name="MacCallum I."/>
        </authorList>
    </citation>
    <scope>NUCLEOTIDE SEQUENCE [LARGE SCALE GENOMIC DNA]</scope>
    <source>
        <strain evidence="2">Rob3c / Tucson 14021-0248.25</strain>
    </source>
</reference>
<dbReference type="AlphaFoldDB" id="B4IA81"/>
<organism evidence="2">
    <name type="scientific">Drosophila sechellia</name>
    <name type="common">Fruit fly</name>
    <dbReference type="NCBI Taxonomy" id="7238"/>
    <lineage>
        <taxon>Eukaryota</taxon>
        <taxon>Metazoa</taxon>
        <taxon>Ecdysozoa</taxon>
        <taxon>Arthropoda</taxon>
        <taxon>Hexapoda</taxon>
        <taxon>Insecta</taxon>
        <taxon>Pterygota</taxon>
        <taxon>Neoptera</taxon>
        <taxon>Endopterygota</taxon>
        <taxon>Diptera</taxon>
        <taxon>Brachycera</taxon>
        <taxon>Muscomorpha</taxon>
        <taxon>Ephydroidea</taxon>
        <taxon>Drosophilidae</taxon>
        <taxon>Drosophila</taxon>
        <taxon>Sophophora</taxon>
    </lineage>
</organism>
<dbReference type="HOGENOM" id="CLU_2335851_0_0_1"/>
<sequence>MDHIVLSSQKAGVGIIDRDLTTALQNEGVASELSALNNRAIELYEGATSELRLTSSATQTEVRKPTRLGQVHKVQAPTRLVATKKERQHPEQTSEEDG</sequence>
<proteinExistence type="predicted"/>
<keyword evidence="2" id="KW-1185">Reference proteome</keyword>
<protein>
    <submittedName>
        <fullName evidence="1">GM22275</fullName>
    </submittedName>
</protein>
<evidence type="ECO:0000313" key="1">
    <source>
        <dbReference type="EMBL" id="EDW44194.1"/>
    </source>
</evidence>
<dbReference type="EMBL" id="CH480826">
    <property type="protein sequence ID" value="EDW44194.1"/>
    <property type="molecule type" value="Genomic_DNA"/>
</dbReference>
<name>B4IA81_DROSE</name>
<accession>B4IA81</accession>
<gene>
    <name evidence="1" type="primary">Dsec\GM22275</name>
    <name evidence="1" type="ORF">Dsec_GM22275</name>
</gene>
<evidence type="ECO:0000313" key="2">
    <source>
        <dbReference type="Proteomes" id="UP000001292"/>
    </source>
</evidence>